<keyword evidence="5" id="KW-0663">Pyridoxal phosphate</keyword>
<name>A0A5J5IMK8_9BACT</name>
<evidence type="ECO:0000256" key="4">
    <source>
        <dbReference type="ARBA" id="ARBA00022679"/>
    </source>
</evidence>
<proteinExistence type="inferred from homology"/>
<feature type="domain" description="Aminotransferase class I/classII large" evidence="6">
    <location>
        <begin position="27"/>
        <end position="377"/>
    </location>
</feature>
<comment type="cofactor">
    <cofactor evidence="1">
        <name>pyridoxal 5'-phosphate</name>
        <dbReference type="ChEBI" id="CHEBI:597326"/>
    </cofactor>
</comment>
<evidence type="ECO:0000259" key="6">
    <source>
        <dbReference type="Pfam" id="PF00155"/>
    </source>
</evidence>
<keyword evidence="4 7" id="KW-0808">Transferase</keyword>
<organism evidence="7 8">
    <name type="scientific">Ginsengibacter hankyongi</name>
    <dbReference type="NCBI Taxonomy" id="2607284"/>
    <lineage>
        <taxon>Bacteria</taxon>
        <taxon>Pseudomonadati</taxon>
        <taxon>Bacteroidota</taxon>
        <taxon>Chitinophagia</taxon>
        <taxon>Chitinophagales</taxon>
        <taxon>Chitinophagaceae</taxon>
        <taxon>Ginsengibacter</taxon>
    </lineage>
</organism>
<dbReference type="PANTHER" id="PTHR43807">
    <property type="entry name" value="FI04487P"/>
    <property type="match status" value="1"/>
</dbReference>
<dbReference type="GO" id="GO:0030170">
    <property type="term" value="F:pyridoxal phosphate binding"/>
    <property type="evidence" value="ECO:0007669"/>
    <property type="project" value="InterPro"/>
</dbReference>
<gene>
    <name evidence="7" type="ORF">FW778_08210</name>
</gene>
<dbReference type="InterPro" id="IPR015422">
    <property type="entry name" value="PyrdxlP-dep_Trfase_small"/>
</dbReference>
<dbReference type="Gene3D" id="3.40.640.10">
    <property type="entry name" value="Type I PLP-dependent aspartate aminotransferase-like (Major domain)"/>
    <property type="match status" value="1"/>
</dbReference>
<dbReference type="EMBL" id="VYQF01000001">
    <property type="protein sequence ID" value="KAA9042295.1"/>
    <property type="molecule type" value="Genomic_DNA"/>
</dbReference>
<dbReference type="PANTHER" id="PTHR43807:SF20">
    <property type="entry name" value="FI04487P"/>
    <property type="match status" value="1"/>
</dbReference>
<dbReference type="GO" id="GO:0016212">
    <property type="term" value="F:kynurenine-oxoglutarate transaminase activity"/>
    <property type="evidence" value="ECO:0007669"/>
    <property type="project" value="TreeGrafter"/>
</dbReference>
<evidence type="ECO:0000256" key="5">
    <source>
        <dbReference type="ARBA" id="ARBA00022898"/>
    </source>
</evidence>
<keyword evidence="3 7" id="KW-0032">Aminotransferase</keyword>
<comment type="similarity">
    <text evidence="2">Belongs to the class-I pyridoxal-phosphate-dependent aminotransferase family.</text>
</comment>
<dbReference type="Gene3D" id="3.90.1150.10">
    <property type="entry name" value="Aspartate Aminotransferase, domain 1"/>
    <property type="match status" value="1"/>
</dbReference>
<accession>A0A5J5IMK8</accession>
<dbReference type="InterPro" id="IPR015421">
    <property type="entry name" value="PyrdxlP-dep_Trfase_major"/>
</dbReference>
<dbReference type="GO" id="GO:0005737">
    <property type="term" value="C:cytoplasm"/>
    <property type="evidence" value="ECO:0007669"/>
    <property type="project" value="TreeGrafter"/>
</dbReference>
<evidence type="ECO:0000256" key="3">
    <source>
        <dbReference type="ARBA" id="ARBA00022576"/>
    </source>
</evidence>
<sequence>MSIKSKLPNTGQTIFSVMSSLAVKHNAINLGQGFPDFPMNETLIDLVNTAMKNNHNQYVHMDGLISLRESISEKISFLYQKNINPETEITITPGATYAIYTALTSVLQQDDEVIVFEPAYDSYIPNIEINGAKAIKISLQYPDYKINWMEVKENISDATRMIIINSPNNPTGNILEANDLLQLQTIVSGTGILIMSDEVYEHIVFDGRQHASILKYPDLFNRSFISFSFGKVYNCTGWKIGYCIAPAYLMNEFRKVHQFNCFSCNSPVQFALAEFLKEKKIYLELGNILQQKRDFFYSLMKETKFKALPSQGSYFQLYNYSEVSELSEIDFAKLLTEKARVATIPLSSFYRASVDKNVLRFCFAKKESTLTEAVERLLRFNP</sequence>
<evidence type="ECO:0000256" key="1">
    <source>
        <dbReference type="ARBA" id="ARBA00001933"/>
    </source>
</evidence>
<dbReference type="AlphaFoldDB" id="A0A5J5IMK8"/>
<protein>
    <submittedName>
        <fullName evidence="7">Aminotransferase class I/II-fold pyridoxal phosphate-dependent enzyme</fullName>
    </submittedName>
</protein>
<dbReference type="Proteomes" id="UP000326903">
    <property type="component" value="Unassembled WGS sequence"/>
</dbReference>
<evidence type="ECO:0000313" key="8">
    <source>
        <dbReference type="Proteomes" id="UP000326903"/>
    </source>
</evidence>
<dbReference type="NCBIfam" id="NF006569">
    <property type="entry name" value="PRK09082.1"/>
    <property type="match status" value="1"/>
</dbReference>
<dbReference type="InterPro" id="IPR051326">
    <property type="entry name" value="Kynurenine-oxoglutarate_AT"/>
</dbReference>
<dbReference type="Pfam" id="PF00155">
    <property type="entry name" value="Aminotran_1_2"/>
    <property type="match status" value="1"/>
</dbReference>
<evidence type="ECO:0000256" key="2">
    <source>
        <dbReference type="ARBA" id="ARBA00007441"/>
    </source>
</evidence>
<dbReference type="SUPFAM" id="SSF53383">
    <property type="entry name" value="PLP-dependent transferases"/>
    <property type="match status" value="1"/>
</dbReference>
<reference evidence="7 8" key="1">
    <citation type="submission" date="2019-09" db="EMBL/GenBank/DDBJ databases">
        <title>Draft genome sequence of Ginsengibacter sp. BR5-29.</title>
        <authorList>
            <person name="Im W.-T."/>
        </authorList>
    </citation>
    <scope>NUCLEOTIDE SEQUENCE [LARGE SCALE GENOMIC DNA]</scope>
    <source>
        <strain evidence="7 8">BR5-29</strain>
    </source>
</reference>
<dbReference type="CDD" id="cd00609">
    <property type="entry name" value="AAT_like"/>
    <property type="match status" value="1"/>
</dbReference>
<dbReference type="InterPro" id="IPR004839">
    <property type="entry name" value="Aminotransferase_I/II_large"/>
</dbReference>
<dbReference type="FunFam" id="3.40.640.10:FF:000033">
    <property type="entry name" value="Aspartate aminotransferase"/>
    <property type="match status" value="1"/>
</dbReference>
<comment type="caution">
    <text evidence="7">The sequence shown here is derived from an EMBL/GenBank/DDBJ whole genome shotgun (WGS) entry which is preliminary data.</text>
</comment>
<dbReference type="InterPro" id="IPR015424">
    <property type="entry name" value="PyrdxlP-dep_Trfase"/>
</dbReference>
<keyword evidence="8" id="KW-1185">Reference proteome</keyword>
<evidence type="ECO:0000313" key="7">
    <source>
        <dbReference type="EMBL" id="KAA9042295.1"/>
    </source>
</evidence>